<dbReference type="EMBL" id="MU394512">
    <property type="protein sequence ID" value="KAI6080104.1"/>
    <property type="molecule type" value="Genomic_DNA"/>
</dbReference>
<feature type="non-terminal residue" evidence="1">
    <location>
        <position position="1"/>
    </location>
</feature>
<reference evidence="1 2" key="1">
    <citation type="journal article" date="2022" name="New Phytol.">
        <title>Ecological generalism drives hyperdiversity of secondary metabolite gene clusters in xylarialean endophytes.</title>
        <authorList>
            <person name="Franco M.E.E."/>
            <person name="Wisecaver J.H."/>
            <person name="Arnold A.E."/>
            <person name="Ju Y.M."/>
            <person name="Slot J.C."/>
            <person name="Ahrendt S."/>
            <person name="Moore L.P."/>
            <person name="Eastman K.E."/>
            <person name="Scott K."/>
            <person name="Konkel Z."/>
            <person name="Mondo S.J."/>
            <person name="Kuo A."/>
            <person name="Hayes R.D."/>
            <person name="Haridas S."/>
            <person name="Andreopoulos B."/>
            <person name="Riley R."/>
            <person name="LaButti K."/>
            <person name="Pangilinan J."/>
            <person name="Lipzen A."/>
            <person name="Amirebrahimi M."/>
            <person name="Yan J."/>
            <person name="Adam C."/>
            <person name="Keymanesh K."/>
            <person name="Ng V."/>
            <person name="Louie K."/>
            <person name="Northen T."/>
            <person name="Drula E."/>
            <person name="Henrissat B."/>
            <person name="Hsieh H.M."/>
            <person name="Youens-Clark K."/>
            <person name="Lutzoni F."/>
            <person name="Miadlikowska J."/>
            <person name="Eastwood D.C."/>
            <person name="Hamelin R.C."/>
            <person name="Grigoriev I.V."/>
            <person name="U'Ren J.M."/>
        </authorList>
    </citation>
    <scope>NUCLEOTIDE SEQUENCE [LARGE SCALE GENOMIC DNA]</scope>
    <source>
        <strain evidence="1 2">ER1909</strain>
    </source>
</reference>
<organism evidence="1 2">
    <name type="scientific">Hypoxylon rubiginosum</name>
    <dbReference type="NCBI Taxonomy" id="110542"/>
    <lineage>
        <taxon>Eukaryota</taxon>
        <taxon>Fungi</taxon>
        <taxon>Dikarya</taxon>
        <taxon>Ascomycota</taxon>
        <taxon>Pezizomycotina</taxon>
        <taxon>Sordariomycetes</taxon>
        <taxon>Xylariomycetidae</taxon>
        <taxon>Xylariales</taxon>
        <taxon>Hypoxylaceae</taxon>
        <taxon>Hypoxylon</taxon>
    </lineage>
</organism>
<dbReference type="Proteomes" id="UP001497680">
    <property type="component" value="Unassembled WGS sequence"/>
</dbReference>
<evidence type="ECO:0000313" key="1">
    <source>
        <dbReference type="EMBL" id="KAI6080104.1"/>
    </source>
</evidence>
<evidence type="ECO:0000313" key="2">
    <source>
        <dbReference type="Proteomes" id="UP001497680"/>
    </source>
</evidence>
<sequence length="76" mass="8809">VAVIRNLYSQFPNVNIEELRIHETDLNTRRMMDLMAVKEGAAYLRLERRVMPLPSRINGSLEPIRPSFQTKSAQLI</sequence>
<proteinExistence type="predicted"/>
<comment type="caution">
    <text evidence="1">The sequence shown here is derived from an EMBL/GenBank/DDBJ whole genome shotgun (WGS) entry which is preliminary data.</text>
</comment>
<keyword evidence="2" id="KW-1185">Reference proteome</keyword>
<protein>
    <submittedName>
        <fullName evidence="1">Uncharacterized protein</fullName>
    </submittedName>
</protein>
<gene>
    <name evidence="1" type="ORF">F4821DRAFT_252339</name>
</gene>
<accession>A0ACC0CI68</accession>
<name>A0ACC0CI68_9PEZI</name>